<evidence type="ECO:0000313" key="1">
    <source>
        <dbReference type="EMBL" id="SCB04135.1"/>
    </source>
</evidence>
<dbReference type="EMBL" id="LT604072">
    <property type="protein sequence ID" value="SCB04135.1"/>
    <property type="molecule type" value="Genomic_DNA"/>
</dbReference>
<proteinExistence type="predicted"/>
<organism evidence="1 2">
    <name type="scientific">Xanthomonas translucens pv. translucens DSM 18974</name>
    <dbReference type="NCBI Taxonomy" id="1261556"/>
    <lineage>
        <taxon>Bacteria</taxon>
        <taxon>Pseudomonadati</taxon>
        <taxon>Pseudomonadota</taxon>
        <taxon>Gammaproteobacteria</taxon>
        <taxon>Lysobacterales</taxon>
        <taxon>Lysobacteraceae</taxon>
        <taxon>Xanthomonas</taxon>
        <taxon>Xanthomonas translucens group</taxon>
    </lineage>
</organism>
<dbReference type="AlphaFoldDB" id="A0A1C3TLR0"/>
<protein>
    <submittedName>
        <fullName evidence="1">Uncharacterized protein</fullName>
    </submittedName>
</protein>
<evidence type="ECO:0000313" key="2">
    <source>
        <dbReference type="Proteomes" id="UP000093071"/>
    </source>
</evidence>
<accession>A0A1C3TLR0</accession>
<name>A0A1C3TLR0_XANCT</name>
<gene>
    <name evidence="1" type="ORF">BN444_02505</name>
</gene>
<dbReference type="Proteomes" id="UP000093071">
    <property type="component" value="Chromosome I"/>
</dbReference>
<sequence>MLERGHGQSQRRANSADTHFRLRSTATFVWHRVREQPMHMPQCLDAVIHVRPGRQRHPQSLHLLQQNRDPACRGVAYHGGHRIVGKLGQSTVRTIRQAYFGEGDGCSVDLDGLAQLYQVNVGPSRVIYKFCCSRVLCLVGNELVLSRYRRERECAIAEASLREIARCVTLLHAPMRRKSPYVLDIPQLARAQLSRRIVDCDGESEAVCHIRCAVGGVKVRIRPACDTDLCALFRQQPSVSHIPTRAHAASGWQSSQWAGGPMSIEAGTCGGRRCLATGRTVAGGVAGAGACDGM</sequence>
<reference evidence="2" key="1">
    <citation type="submission" date="2016-07" db="EMBL/GenBank/DDBJ databases">
        <authorList>
            <person name="Jaenicke Sebastian"/>
        </authorList>
    </citation>
    <scope>NUCLEOTIDE SEQUENCE [LARGE SCALE GENOMIC DNA]</scope>
</reference>